<feature type="region of interest" description="Disordered" evidence="6">
    <location>
        <begin position="805"/>
        <end position="879"/>
    </location>
</feature>
<dbReference type="InterPro" id="IPR022100">
    <property type="entry name" value="WDHD1/CFT4_beta-prop_2nd"/>
</dbReference>
<dbReference type="EMBL" id="BQFW01000003">
    <property type="protein sequence ID" value="GJJ69992.1"/>
    <property type="molecule type" value="Genomic_DNA"/>
</dbReference>
<dbReference type="PROSITE" id="PS50294">
    <property type="entry name" value="WD_REPEATS_REGION"/>
    <property type="match status" value="1"/>
</dbReference>
<dbReference type="InterPro" id="IPR057646">
    <property type="entry name" value="WD40_WDHD1_1st"/>
</dbReference>
<evidence type="ECO:0000256" key="5">
    <source>
        <dbReference type="PROSITE-ProRule" id="PRU00221"/>
    </source>
</evidence>
<sequence>MAPKVTSRWAHAAEISAVAYAPDGSCLITASEDDFMHLFPEGKANSTADKLEHEGAVTCLIVTKEHIFTGSADGCIRQYDLREQQFMGIIVKYELAVRCMAISHDRNILAVGTESADIKIIVLEDREKGYPLRGHKKALSSLSFDPQGEFLVSSSCDGTVKVWNLKEREKVPVDSIPVGEPVSTDSQDRIPVLWHPSSEFFAIGKGKDIVVHNRLTWKYSFKYRSGTEHTVRTLAWSPNGKFLAASSSEADLWVWQYKEKENPLASHKHKSGCITALAWAPNANRLRFTDTTGELSCWEEVIEEGKGSPFNQPKQDPLEGLFDDSAAEDAAAEDQEMTAPEYLSDNESLNDFIVDDENNNGYLEKRPPGVVGGSKSAQRLQAVKELHPAFQSGSTVLKDERRYLAFNLLGLITTVDHGTHATISVEFHDKLTQRGYHFTDNNHYSMACLGMNGALFAAASSDGNPSTVFYKTSDSWATKSEWQIYLPDGEDATSVALNAESAIVTTSRGYVRVFSQSGIQTGLFGVGPVISSAGKGDLVLLVHHQGEPFQGSQNLGYSMYNVETGQRIQQGVLPVSDDTFISWIGFSEGGIPAFYDDKGVMHVLNYYRRVDQGQWTPILDTGMYHLNLEPEARPYYWPIGLTDQTMSCVRCKKGEVEPATIPKPFLTELPLKMPTLYQESASGQHEEGWLRTRILSGLNKDEKIATTASRDDDIVARKELEMDKLVLQMIDLACKSDRTQKAQDLTAMLCNLRSIDAAIKIAHHHNLHSLMERMNWVKEIKMKEEENRDPEAEAELIMANPVLAEKQTRDHNASRLASRAEEQELERRTFQRKDPVAPNDPFGRRVVKEGSFSRANGQGSSASAANPFKKKSANSDGGSRGFGLVKEIEGTALPLPLIRRATDVFQAADYLAADEQRSKADREKASRQEDSLRKRKANGPTVGGGQKTLDIFSKASTSAGSNSVADAKRFKRQEEEAVEESEADRMMDADDFLEEEEEAMDEREDSMPPLAQVIPTTQYVRPTDDEGDLFETIDDSVEVTRERLEKSQMQASSSPSPPKPQSSSSVLAGFKFSK</sequence>
<feature type="compositionally biased region" description="Basic and acidic residues" evidence="6">
    <location>
        <begin position="966"/>
        <end position="975"/>
    </location>
</feature>
<dbReference type="Gene3D" id="2.130.10.10">
    <property type="entry name" value="YVTN repeat-like/Quinoprotein amine dehydrogenase"/>
    <property type="match status" value="3"/>
</dbReference>
<dbReference type="OrthoDB" id="427368at2759"/>
<evidence type="ECO:0000256" key="1">
    <source>
        <dbReference type="ARBA" id="ARBA00004123"/>
    </source>
</evidence>
<feature type="repeat" description="WD" evidence="5">
    <location>
        <begin position="132"/>
        <end position="173"/>
    </location>
</feature>
<dbReference type="InterPro" id="IPR011044">
    <property type="entry name" value="Quino_amine_DH_bsu"/>
</dbReference>
<keyword evidence="2 5" id="KW-0853">WD repeat</keyword>
<feature type="region of interest" description="Disordered" evidence="6">
    <location>
        <begin position="914"/>
        <end position="1074"/>
    </location>
</feature>
<dbReference type="InterPro" id="IPR019775">
    <property type="entry name" value="WD40_repeat_CS"/>
</dbReference>
<feature type="compositionally biased region" description="Basic and acidic residues" evidence="6">
    <location>
        <begin position="914"/>
        <end position="932"/>
    </location>
</feature>
<dbReference type="PROSITE" id="PS00678">
    <property type="entry name" value="WD_REPEATS_1"/>
    <property type="match status" value="1"/>
</dbReference>
<feature type="repeat" description="WD" evidence="5">
    <location>
        <begin position="224"/>
        <end position="265"/>
    </location>
</feature>
<dbReference type="InterPro" id="IPR015943">
    <property type="entry name" value="WD40/YVTN_repeat-like_dom_sf"/>
</dbReference>
<dbReference type="PANTHER" id="PTHR19932">
    <property type="entry name" value="WD REPEAT AND HMG-BOX DNA BINDING PROTEIN"/>
    <property type="match status" value="1"/>
</dbReference>
<dbReference type="Proteomes" id="UP000827284">
    <property type="component" value="Unassembled WGS sequence"/>
</dbReference>
<dbReference type="GO" id="GO:0043596">
    <property type="term" value="C:nuclear replication fork"/>
    <property type="evidence" value="ECO:0007669"/>
    <property type="project" value="TreeGrafter"/>
</dbReference>
<comment type="subcellular location">
    <subcellularLocation>
        <location evidence="1">Nucleus</location>
    </subcellularLocation>
</comment>
<dbReference type="InterPro" id="IPR048591">
    <property type="entry name" value="WDHD1/CFT4_hel"/>
</dbReference>
<reference evidence="10" key="1">
    <citation type="submission" date="2021-11" db="EMBL/GenBank/DDBJ databases">
        <authorList>
            <person name="Herlambang A."/>
            <person name="Guo Y."/>
            <person name="Takashima Y."/>
            <person name="Nishizawa T."/>
        </authorList>
    </citation>
    <scope>NUCLEOTIDE SEQUENCE</scope>
    <source>
        <strain evidence="10">E1425</strain>
    </source>
</reference>
<accession>A0A9P3H591</accession>
<keyword evidence="11" id="KW-1185">Reference proteome</keyword>
<dbReference type="SMART" id="SM00320">
    <property type="entry name" value="WD40"/>
    <property type="match status" value="6"/>
</dbReference>
<evidence type="ECO:0000313" key="11">
    <source>
        <dbReference type="Proteomes" id="UP000827284"/>
    </source>
</evidence>
<keyword evidence="4" id="KW-0539">Nucleus</keyword>
<evidence type="ECO:0000259" key="7">
    <source>
        <dbReference type="Pfam" id="PF12341"/>
    </source>
</evidence>
<dbReference type="Pfam" id="PF24817">
    <property type="entry name" value="WD40_WDHD1_1st"/>
    <property type="match status" value="1"/>
</dbReference>
<feature type="compositionally biased region" description="Polar residues" evidence="6">
    <location>
        <begin position="954"/>
        <end position="964"/>
    </location>
</feature>
<dbReference type="SUPFAM" id="SSF50969">
    <property type="entry name" value="YVTN repeat-like/Quinoprotein amine dehydrogenase"/>
    <property type="match status" value="1"/>
</dbReference>
<evidence type="ECO:0000256" key="6">
    <source>
        <dbReference type="SAM" id="MobiDB-lite"/>
    </source>
</evidence>
<gene>
    <name evidence="10" type="ORF">EMPS_02341</name>
</gene>
<evidence type="ECO:0000259" key="8">
    <source>
        <dbReference type="Pfam" id="PF20946"/>
    </source>
</evidence>
<dbReference type="GO" id="GO:0003682">
    <property type="term" value="F:chromatin binding"/>
    <property type="evidence" value="ECO:0007669"/>
    <property type="project" value="TreeGrafter"/>
</dbReference>
<feature type="domain" description="WDHD1/CFT4 second beta-propeller" evidence="7">
    <location>
        <begin position="389"/>
        <end position="674"/>
    </location>
</feature>
<keyword evidence="3" id="KW-0677">Repeat</keyword>
<dbReference type="Pfam" id="PF12341">
    <property type="entry name" value="Mcl1_mid"/>
    <property type="match status" value="1"/>
</dbReference>
<feature type="compositionally biased region" description="Acidic residues" evidence="6">
    <location>
        <begin position="989"/>
        <end position="1004"/>
    </location>
</feature>
<feature type="domain" description="WDHD1 first WD40" evidence="9">
    <location>
        <begin position="8"/>
        <end position="296"/>
    </location>
</feature>
<dbReference type="InterPro" id="IPR001680">
    <property type="entry name" value="WD40_rpt"/>
</dbReference>
<proteinExistence type="predicted"/>
<dbReference type="Pfam" id="PF20946">
    <property type="entry name" value="Ctf4_C"/>
    <property type="match status" value="1"/>
</dbReference>
<evidence type="ECO:0000256" key="4">
    <source>
        <dbReference type="ARBA" id="ARBA00023242"/>
    </source>
</evidence>
<protein>
    <submittedName>
        <fullName evidence="10">Chromosome transmission fidelity protein 4</fullName>
    </submittedName>
</protein>
<evidence type="ECO:0000313" key="10">
    <source>
        <dbReference type="EMBL" id="GJJ69992.1"/>
    </source>
</evidence>
<feature type="domain" description="WDHD1/CFT4 helical bundle" evidence="8">
    <location>
        <begin position="683"/>
        <end position="784"/>
    </location>
</feature>
<dbReference type="GO" id="GO:0000278">
    <property type="term" value="P:mitotic cell cycle"/>
    <property type="evidence" value="ECO:0007669"/>
    <property type="project" value="TreeGrafter"/>
</dbReference>
<evidence type="ECO:0000259" key="9">
    <source>
        <dbReference type="Pfam" id="PF24817"/>
    </source>
</evidence>
<feature type="compositionally biased region" description="Acidic residues" evidence="6">
    <location>
        <begin position="1025"/>
        <end position="1037"/>
    </location>
</feature>
<dbReference type="PANTHER" id="PTHR19932:SF10">
    <property type="entry name" value="WD REPEAT AND HMG-BOX DNA-BINDING PROTEIN 1"/>
    <property type="match status" value="1"/>
</dbReference>
<dbReference type="InterPro" id="IPR036322">
    <property type="entry name" value="WD40_repeat_dom_sf"/>
</dbReference>
<organism evidence="10 11">
    <name type="scientific">Entomortierella parvispora</name>
    <dbReference type="NCBI Taxonomy" id="205924"/>
    <lineage>
        <taxon>Eukaryota</taxon>
        <taxon>Fungi</taxon>
        <taxon>Fungi incertae sedis</taxon>
        <taxon>Mucoromycota</taxon>
        <taxon>Mortierellomycotina</taxon>
        <taxon>Mortierellomycetes</taxon>
        <taxon>Mortierellales</taxon>
        <taxon>Mortierellaceae</taxon>
        <taxon>Entomortierella</taxon>
    </lineage>
</organism>
<feature type="compositionally biased region" description="Basic and acidic residues" evidence="6">
    <location>
        <begin position="806"/>
        <end position="835"/>
    </location>
</feature>
<name>A0A9P3H591_9FUNG</name>
<dbReference type="AlphaFoldDB" id="A0A9P3H591"/>
<dbReference type="PROSITE" id="PS50082">
    <property type="entry name" value="WD_REPEATS_2"/>
    <property type="match status" value="2"/>
</dbReference>
<reference evidence="10" key="2">
    <citation type="journal article" date="2022" name="Microbiol. Resour. Announc.">
        <title>Whole-Genome Sequence of Entomortierella parvispora E1425, a Mucoromycotan Fungus Associated with Burkholderiaceae-Related Endosymbiotic Bacteria.</title>
        <authorList>
            <person name="Herlambang A."/>
            <person name="Guo Y."/>
            <person name="Takashima Y."/>
            <person name="Narisawa K."/>
            <person name="Ohta H."/>
            <person name="Nishizawa T."/>
        </authorList>
    </citation>
    <scope>NUCLEOTIDE SEQUENCE</scope>
    <source>
        <strain evidence="10">E1425</strain>
    </source>
</reference>
<evidence type="ECO:0000256" key="2">
    <source>
        <dbReference type="ARBA" id="ARBA00022574"/>
    </source>
</evidence>
<evidence type="ECO:0000256" key="3">
    <source>
        <dbReference type="ARBA" id="ARBA00022737"/>
    </source>
</evidence>
<dbReference type="GO" id="GO:0006281">
    <property type="term" value="P:DNA repair"/>
    <property type="evidence" value="ECO:0007669"/>
    <property type="project" value="TreeGrafter"/>
</dbReference>
<comment type="caution">
    <text evidence="10">The sequence shown here is derived from an EMBL/GenBank/DDBJ whole genome shotgun (WGS) entry which is preliminary data.</text>
</comment>
<dbReference type="GO" id="GO:0006261">
    <property type="term" value="P:DNA-templated DNA replication"/>
    <property type="evidence" value="ECO:0007669"/>
    <property type="project" value="TreeGrafter"/>
</dbReference>
<dbReference type="SUPFAM" id="SSF50978">
    <property type="entry name" value="WD40 repeat-like"/>
    <property type="match status" value="1"/>
</dbReference>